<feature type="compositionally biased region" description="Polar residues" evidence="1">
    <location>
        <begin position="137"/>
        <end position="153"/>
    </location>
</feature>
<organism evidence="2 3">
    <name type="scientific">Popillia japonica</name>
    <name type="common">Japanese beetle</name>
    <dbReference type="NCBI Taxonomy" id="7064"/>
    <lineage>
        <taxon>Eukaryota</taxon>
        <taxon>Metazoa</taxon>
        <taxon>Ecdysozoa</taxon>
        <taxon>Arthropoda</taxon>
        <taxon>Hexapoda</taxon>
        <taxon>Insecta</taxon>
        <taxon>Pterygota</taxon>
        <taxon>Neoptera</taxon>
        <taxon>Endopterygota</taxon>
        <taxon>Coleoptera</taxon>
        <taxon>Polyphaga</taxon>
        <taxon>Scarabaeiformia</taxon>
        <taxon>Scarabaeidae</taxon>
        <taxon>Rutelinae</taxon>
        <taxon>Popillia</taxon>
    </lineage>
</organism>
<dbReference type="EMBL" id="JASPKY010000584">
    <property type="protein sequence ID" value="KAK9688618.1"/>
    <property type="molecule type" value="Genomic_DNA"/>
</dbReference>
<dbReference type="InterPro" id="IPR036397">
    <property type="entry name" value="RNaseH_sf"/>
</dbReference>
<dbReference type="Proteomes" id="UP001458880">
    <property type="component" value="Unassembled WGS sequence"/>
</dbReference>
<keyword evidence="3" id="KW-1185">Reference proteome</keyword>
<evidence type="ECO:0000313" key="3">
    <source>
        <dbReference type="Proteomes" id="UP001458880"/>
    </source>
</evidence>
<feature type="compositionally biased region" description="Basic and acidic residues" evidence="1">
    <location>
        <begin position="122"/>
        <end position="132"/>
    </location>
</feature>
<gene>
    <name evidence="2" type="ORF">QE152_g35185</name>
</gene>
<feature type="region of interest" description="Disordered" evidence="1">
    <location>
        <begin position="97"/>
        <end position="167"/>
    </location>
</feature>
<comment type="caution">
    <text evidence="2">The sequence shown here is derived from an EMBL/GenBank/DDBJ whole genome shotgun (WGS) entry which is preliminary data.</text>
</comment>
<sequence>MHDNAPHTARMVTEGQITGFARFARSPDMNPMQHVRDEMAKRLQRHVPAPRNSGELRDILVQEWEELPQHVIQNVIQSMLRRLFIFILKRFTTKHQKEFTSEPNTNTTKTPKPQNNPAIPRKLKELSTDRQKRGPSIRSQTGETAVLGNSRSYQRIDKKEDPPYVHKPERPLLFERSLEPKLKVSCLSACAASPHLCKRVQKTFEPDAEVWASHNV</sequence>
<dbReference type="AlphaFoldDB" id="A0AAW1IGZ0"/>
<evidence type="ECO:0008006" key="4">
    <source>
        <dbReference type="Google" id="ProtNLM"/>
    </source>
</evidence>
<dbReference type="GO" id="GO:0003676">
    <property type="term" value="F:nucleic acid binding"/>
    <property type="evidence" value="ECO:0007669"/>
    <property type="project" value="InterPro"/>
</dbReference>
<dbReference type="Gene3D" id="3.30.420.10">
    <property type="entry name" value="Ribonuclease H-like superfamily/Ribonuclease H"/>
    <property type="match status" value="1"/>
</dbReference>
<accession>A0AAW1IGZ0</accession>
<evidence type="ECO:0000313" key="2">
    <source>
        <dbReference type="EMBL" id="KAK9688618.1"/>
    </source>
</evidence>
<reference evidence="2 3" key="1">
    <citation type="journal article" date="2024" name="BMC Genomics">
        <title>De novo assembly and annotation of Popillia japonica's genome with initial clues to its potential as an invasive pest.</title>
        <authorList>
            <person name="Cucini C."/>
            <person name="Boschi S."/>
            <person name="Funari R."/>
            <person name="Cardaioli E."/>
            <person name="Iannotti N."/>
            <person name="Marturano G."/>
            <person name="Paoli F."/>
            <person name="Bruttini M."/>
            <person name="Carapelli A."/>
            <person name="Frati F."/>
            <person name="Nardi F."/>
        </authorList>
    </citation>
    <scope>NUCLEOTIDE SEQUENCE [LARGE SCALE GENOMIC DNA]</scope>
    <source>
        <strain evidence="2">DMR45628</strain>
    </source>
</reference>
<feature type="compositionally biased region" description="Low complexity" evidence="1">
    <location>
        <begin position="103"/>
        <end position="117"/>
    </location>
</feature>
<name>A0AAW1IGZ0_POPJA</name>
<evidence type="ECO:0000256" key="1">
    <source>
        <dbReference type="SAM" id="MobiDB-lite"/>
    </source>
</evidence>
<protein>
    <recommendedName>
        <fullName evidence="4">Transposase</fullName>
    </recommendedName>
</protein>
<feature type="compositionally biased region" description="Basic and acidic residues" evidence="1">
    <location>
        <begin position="154"/>
        <end position="167"/>
    </location>
</feature>
<proteinExistence type="predicted"/>